<sequence length="316" mass="35817">MKVLKSKFRFTLIWVLLAAITAGCMQESEASIKKENSSKQVSAAPVVDEISFKDWRKVLPSDAKHTIVGNVTIAEEFPMLSLNTLRRIWVYLPPNYNESNANYPVLYMHDGQNLFDDSTSFSGEWGIDETMERLAAKNPDYHMIVVGIDNGGDSRLDEYTPFNNGGKYVEFLANELKPYIDKHYRTQSDPGHTYISGSSLGGYISLFAGLERPDVFGNIMAFSTVYEIGRGAFFVHVNSLSSDRLAASRFYLDIGAKEEEQFVNVVRDNESMLQLLEEKGVSKDRKKLIIDQDGKHIEPDWRERFPAAMEWILNGD</sequence>
<comment type="caution">
    <text evidence="2">The sequence shown here is derived from an EMBL/GenBank/DDBJ whole genome shotgun (WGS) entry which is preliminary data.</text>
</comment>
<dbReference type="GO" id="GO:0016787">
    <property type="term" value="F:hydrolase activity"/>
    <property type="evidence" value="ECO:0007669"/>
    <property type="project" value="UniProtKB-KW"/>
</dbReference>
<dbReference type="PROSITE" id="PS51257">
    <property type="entry name" value="PROKAR_LIPOPROTEIN"/>
    <property type="match status" value="1"/>
</dbReference>
<organism evidence="2 3">
    <name type="scientific">Paenibacillus oenotherae</name>
    <dbReference type="NCBI Taxonomy" id="1435645"/>
    <lineage>
        <taxon>Bacteria</taxon>
        <taxon>Bacillati</taxon>
        <taxon>Bacillota</taxon>
        <taxon>Bacilli</taxon>
        <taxon>Bacillales</taxon>
        <taxon>Paenibacillaceae</taxon>
        <taxon>Paenibacillus</taxon>
    </lineage>
</organism>
<gene>
    <name evidence="2" type="ORF">K0T92_00495</name>
</gene>
<dbReference type="Proteomes" id="UP000812277">
    <property type="component" value="Unassembled WGS sequence"/>
</dbReference>
<evidence type="ECO:0000313" key="3">
    <source>
        <dbReference type="Proteomes" id="UP000812277"/>
    </source>
</evidence>
<dbReference type="Pfam" id="PF00756">
    <property type="entry name" value="Esterase"/>
    <property type="match status" value="1"/>
</dbReference>
<dbReference type="InterPro" id="IPR029058">
    <property type="entry name" value="AB_hydrolase_fold"/>
</dbReference>
<keyword evidence="1" id="KW-0732">Signal</keyword>
<dbReference type="Gene3D" id="3.40.50.1820">
    <property type="entry name" value="alpha/beta hydrolase"/>
    <property type="match status" value="1"/>
</dbReference>
<dbReference type="PANTHER" id="PTHR48098">
    <property type="entry name" value="ENTEROCHELIN ESTERASE-RELATED"/>
    <property type="match status" value="1"/>
</dbReference>
<evidence type="ECO:0000256" key="1">
    <source>
        <dbReference type="SAM" id="SignalP"/>
    </source>
</evidence>
<evidence type="ECO:0000313" key="2">
    <source>
        <dbReference type="EMBL" id="MBW7473215.1"/>
    </source>
</evidence>
<dbReference type="PANTHER" id="PTHR48098:SF6">
    <property type="entry name" value="FERRI-BACILLIBACTIN ESTERASE BESA"/>
    <property type="match status" value="1"/>
</dbReference>
<keyword evidence="3" id="KW-1185">Reference proteome</keyword>
<keyword evidence="2" id="KW-0378">Hydrolase</keyword>
<dbReference type="SUPFAM" id="SSF53474">
    <property type="entry name" value="alpha/beta-Hydrolases"/>
    <property type="match status" value="1"/>
</dbReference>
<feature type="chain" id="PRO_5045524983" evidence="1">
    <location>
        <begin position="31"/>
        <end position="316"/>
    </location>
</feature>
<accession>A0ABS7CZY8</accession>
<proteinExistence type="predicted"/>
<dbReference type="RefSeq" id="WP_219870463.1">
    <property type="nucleotide sequence ID" value="NZ_JAHZIJ010000001.1"/>
</dbReference>
<feature type="signal peptide" evidence="1">
    <location>
        <begin position="1"/>
        <end position="30"/>
    </location>
</feature>
<dbReference type="InterPro" id="IPR000801">
    <property type="entry name" value="Esterase-like"/>
</dbReference>
<name>A0ABS7CZY8_9BACL</name>
<dbReference type="EMBL" id="JAHZIJ010000001">
    <property type="protein sequence ID" value="MBW7473215.1"/>
    <property type="molecule type" value="Genomic_DNA"/>
</dbReference>
<protein>
    <submittedName>
        <fullName evidence="2">Alpha/beta hydrolase</fullName>
    </submittedName>
</protein>
<dbReference type="InterPro" id="IPR050583">
    <property type="entry name" value="Mycobacterial_A85_antigen"/>
</dbReference>
<reference evidence="2 3" key="1">
    <citation type="submission" date="2021-07" db="EMBL/GenBank/DDBJ databases">
        <title>Paenibacillus radiodurans sp. nov., isolated from the southeastern edge of Tengger Desert.</title>
        <authorList>
            <person name="Zhang G."/>
        </authorList>
    </citation>
    <scope>NUCLEOTIDE SEQUENCE [LARGE SCALE GENOMIC DNA]</scope>
    <source>
        <strain evidence="2 3">DT7-4</strain>
    </source>
</reference>